<dbReference type="Proteomes" id="UP000054359">
    <property type="component" value="Unassembled WGS sequence"/>
</dbReference>
<feature type="non-terminal residue" evidence="1">
    <location>
        <position position="119"/>
    </location>
</feature>
<keyword evidence="2" id="KW-1185">Reference proteome</keyword>
<dbReference type="AlphaFoldDB" id="A0A087TMA5"/>
<dbReference type="OrthoDB" id="7913384at2759"/>
<sequence>MVATFKKTGSLKVQSGRGRKPVPQYTIEAAATAIVDRGPDNIAATSSAREVARNMDMPYSKVWKILQKIINFYLYKNRCVQELLYPNHDKQLTFALTFLARWMLLGCGKSYGETRPTFT</sequence>
<name>A0A087TMA5_STEMI</name>
<accession>A0A087TMA5</accession>
<reference evidence="1 2" key="1">
    <citation type="submission" date="2013-11" db="EMBL/GenBank/DDBJ databases">
        <title>Genome sequencing of Stegodyphus mimosarum.</title>
        <authorList>
            <person name="Bechsgaard J."/>
        </authorList>
    </citation>
    <scope>NUCLEOTIDE SEQUENCE [LARGE SCALE GENOMIC DNA]</scope>
</reference>
<evidence type="ECO:0000313" key="1">
    <source>
        <dbReference type="EMBL" id="KFM66244.1"/>
    </source>
</evidence>
<dbReference type="STRING" id="407821.A0A087TMA5"/>
<proteinExistence type="predicted"/>
<dbReference type="EMBL" id="KK115863">
    <property type="protein sequence ID" value="KFM66244.1"/>
    <property type="molecule type" value="Genomic_DNA"/>
</dbReference>
<organism evidence="1 2">
    <name type="scientific">Stegodyphus mimosarum</name>
    <name type="common">African social velvet spider</name>
    <dbReference type="NCBI Taxonomy" id="407821"/>
    <lineage>
        <taxon>Eukaryota</taxon>
        <taxon>Metazoa</taxon>
        <taxon>Ecdysozoa</taxon>
        <taxon>Arthropoda</taxon>
        <taxon>Chelicerata</taxon>
        <taxon>Arachnida</taxon>
        <taxon>Araneae</taxon>
        <taxon>Araneomorphae</taxon>
        <taxon>Entelegynae</taxon>
        <taxon>Eresoidea</taxon>
        <taxon>Eresidae</taxon>
        <taxon>Stegodyphus</taxon>
    </lineage>
</organism>
<gene>
    <name evidence="1" type="ORF">X975_14744</name>
</gene>
<protein>
    <submittedName>
        <fullName evidence="1">Uncharacterized protein</fullName>
    </submittedName>
</protein>
<evidence type="ECO:0000313" key="2">
    <source>
        <dbReference type="Proteomes" id="UP000054359"/>
    </source>
</evidence>